<feature type="domain" description="CCHC-type" evidence="6">
    <location>
        <begin position="247"/>
        <end position="262"/>
    </location>
</feature>
<dbReference type="InterPro" id="IPR025724">
    <property type="entry name" value="GAG-pre-integrase_dom"/>
</dbReference>
<dbReference type="InterPro" id="IPR039537">
    <property type="entry name" value="Retrotran_Ty1/copia-like"/>
</dbReference>
<name>A0ABQ5HS14_9ASTR</name>
<feature type="compositionally biased region" description="Low complexity" evidence="5">
    <location>
        <begin position="196"/>
        <end position="211"/>
    </location>
</feature>
<keyword evidence="3" id="KW-0862">Zinc</keyword>
<evidence type="ECO:0000256" key="3">
    <source>
        <dbReference type="PROSITE-ProRule" id="PRU00047"/>
    </source>
</evidence>
<evidence type="ECO:0000259" key="6">
    <source>
        <dbReference type="PROSITE" id="PS50158"/>
    </source>
</evidence>
<dbReference type="InterPro" id="IPR036397">
    <property type="entry name" value="RNaseH_sf"/>
</dbReference>
<dbReference type="Pfam" id="PF00665">
    <property type="entry name" value="rve"/>
    <property type="match status" value="1"/>
</dbReference>
<reference evidence="8" key="1">
    <citation type="journal article" date="2022" name="Int. J. Mol. Sci.">
        <title>Draft Genome of Tanacetum Coccineum: Genomic Comparison of Closely Related Tanacetum-Family Plants.</title>
        <authorList>
            <person name="Yamashiro T."/>
            <person name="Shiraishi A."/>
            <person name="Nakayama K."/>
            <person name="Satake H."/>
        </authorList>
    </citation>
    <scope>NUCLEOTIDE SEQUENCE</scope>
</reference>
<dbReference type="Gene3D" id="3.30.420.10">
    <property type="entry name" value="Ribonuclease H-like superfamily/Ribonuclease H"/>
    <property type="match status" value="1"/>
</dbReference>
<reference evidence="8" key="2">
    <citation type="submission" date="2022-01" db="EMBL/GenBank/DDBJ databases">
        <authorList>
            <person name="Yamashiro T."/>
            <person name="Shiraishi A."/>
            <person name="Satake H."/>
            <person name="Nakayama K."/>
        </authorList>
    </citation>
    <scope>NUCLEOTIDE SEQUENCE</scope>
</reference>
<organism evidence="8 9">
    <name type="scientific">Tanacetum coccineum</name>
    <dbReference type="NCBI Taxonomy" id="301880"/>
    <lineage>
        <taxon>Eukaryota</taxon>
        <taxon>Viridiplantae</taxon>
        <taxon>Streptophyta</taxon>
        <taxon>Embryophyta</taxon>
        <taxon>Tracheophyta</taxon>
        <taxon>Spermatophyta</taxon>
        <taxon>Magnoliopsida</taxon>
        <taxon>eudicotyledons</taxon>
        <taxon>Gunneridae</taxon>
        <taxon>Pentapetalae</taxon>
        <taxon>asterids</taxon>
        <taxon>campanulids</taxon>
        <taxon>Asterales</taxon>
        <taxon>Asteraceae</taxon>
        <taxon>Asteroideae</taxon>
        <taxon>Anthemideae</taxon>
        <taxon>Anthemidinae</taxon>
        <taxon>Tanacetum</taxon>
    </lineage>
</organism>
<dbReference type="SUPFAM" id="SSF53098">
    <property type="entry name" value="Ribonuclease H-like"/>
    <property type="match status" value="1"/>
</dbReference>
<gene>
    <name evidence="8" type="ORF">Tco_1079413</name>
</gene>
<dbReference type="InterPro" id="IPR012337">
    <property type="entry name" value="RNaseH-like_sf"/>
</dbReference>
<dbReference type="InterPro" id="IPR001878">
    <property type="entry name" value="Znf_CCHC"/>
</dbReference>
<proteinExistence type="predicted"/>
<evidence type="ECO:0000256" key="2">
    <source>
        <dbReference type="ARBA" id="ARBA00022801"/>
    </source>
</evidence>
<evidence type="ECO:0000256" key="1">
    <source>
        <dbReference type="ARBA" id="ARBA00022723"/>
    </source>
</evidence>
<dbReference type="Proteomes" id="UP001151760">
    <property type="component" value="Unassembled WGS sequence"/>
</dbReference>
<evidence type="ECO:0000259" key="7">
    <source>
        <dbReference type="PROSITE" id="PS50994"/>
    </source>
</evidence>
<dbReference type="PROSITE" id="PS50158">
    <property type="entry name" value="ZF_CCHC"/>
    <property type="match status" value="1"/>
</dbReference>
<evidence type="ECO:0000256" key="5">
    <source>
        <dbReference type="SAM" id="MobiDB-lite"/>
    </source>
</evidence>
<dbReference type="Gene3D" id="4.10.60.10">
    <property type="entry name" value="Zinc finger, CCHC-type"/>
    <property type="match status" value="1"/>
</dbReference>
<dbReference type="EMBL" id="BQNB010019934">
    <property type="protein sequence ID" value="GJT90568.1"/>
    <property type="molecule type" value="Genomic_DNA"/>
</dbReference>
<accession>A0ABQ5HS14</accession>
<dbReference type="Pfam" id="PF07727">
    <property type="entry name" value="RVT_2"/>
    <property type="match status" value="1"/>
</dbReference>
<evidence type="ECO:0000313" key="8">
    <source>
        <dbReference type="EMBL" id="GJT90568.1"/>
    </source>
</evidence>
<sequence length="1748" mass="200541">MSNTNMQTQTSNALYNAIMEAGGKDRPPMLAPGIYNPPYKFKYSEKTVLVDEGSSETTTEGYMENYKNVSQDIWDQLNAEAEAVQIILTGIDNDIYSTVDACPNACKMFYKMMNELVRNQYDVTNHQVNVQFLLQLQPEWQRNRGKAIVNSSAPIYDQELATVTEDDEMSKEKEIDKLVALISLLFNKIYKPTNNNLRTSSNTSTTNQDNSLRINRGTGYENPRVVNVAGARENVGTQVVQKYGIQCYNCKEYGHVSRKCQKPKRAKDAAYHKEKMLLCKQEEVGIQEVTPDIANISEPIFDVEPLQKEQGNTNITIDSLDMCYDREQDDQDDTDELNQERDLLASLIEKLKCEIDDSKNRNKFLESSNQALVDKLKGEIEDFKTKNKSLESSNNHFKEANNELSKINQLMFKDLKKFQAELDRYNDVNYASKVAIDCAKAKGDLMSYKIKSKKSSNEYTRKINDLNQTISDMKKELFAHQETISIMSQEKEAQIKFYKTREEKELDKVIALENKVKVLDDIVYKIGCYNDNLALMLTPESDESIRLDKESRSKLSDLIRPFDYDQEYYYADHMNAILGVYTEIDEVSNLQCDYLETLEKCKHLEKELSKSRTMSKNFEALLEHVINLEIELQQCKEKIKNDKSFKENQSNVFLKEREQYFEIQDLKAQLQDKGIAIIIPSTSVSIPPLKSNRMRDRVMPNNSQGKKQKVEDHHRNFKFLNNKTSVTACNDSLNAKTLNVNFVCVTCGKCVLNDNHDMCLLHYINDVNSRTRQPIVMHISTREPKQTVNQSVATSHRKTVATDSTVKKHRNIIKKIYEQVSKTCRNASRIANILEPITPRCSTLSNTPLSSNSFAARTVKFRNDQITPILGYGDLVQGTITIKWVYYVEGLNHNLFSLGQFCDADLEVAFRKSTCYIRDLKGNDLLTGSRGTDLYSITLQETSTLNLICLMAKATSSQAWLWHRRLSHLNFNTINLLSKNNIVTGLPKLKFVKDPLCSSCELGKAKRKSFHTKTTPSLKRWLQLLHMDLCGPIRVESINGKNYALVIVDDYSRYTWTHFLRSKDETPAVLIDFLTLVQRGLHAQVRTVRTDKGTEFLNKTLHAYFTKEDIRHKTSTARTPKKYGVVERRNRTLVEAARTMLSAAKVPLFFWAEAIATACFTQNCSLIIPRHEKTPTNIINGRKPSLSFFLNFLAPLANNPSEDGEKLDKIKEKGPMHVFCRDIYLLQELTGITALKYLTPFHNVPPTLSNEMDLLLVLMLMKLLNGILQMHLHNIQTTPQTTNQAPTQVPTVTSNENIIQAETNTEYAQVDDDEFVNKNKRDEENTVIRNKARLVAKGYAQNEGIDFAFVLVDRLEAVWLFVAYATHKSFTVYQMDVKTTFFYGPLKEEVYVNQPDGFVDQYHPDQVYRLKKALYGLKQAPRAWYDELSNFLVSKGFSKGSIDPTLFITKHGAGILLVQIYVDDIIFGFTNLKLSKMFEKLMHSKFEMSMMGELNFFRNSDPQSPRGIFINQSNPVLPVALRAQAIQELHELQRILAFVNSRLESIQRFLNNFANQPNETNINDLESDDESVDTPLVSSFPHSDNDWDDDEVLNELIEYENVRMLRREKAINSFDGDDLAFQCMIGFRKSIAYLDPFLPMNIITREAYNTIMVEGLESTEKNLVVVVMDVYVFVGSFTYITDFVVLEDIGEFIQINKAEVVMGKPFRKITKLEYDCAKGLMSFNRVFDSYTFQMPCTIPRFKHWGHVS</sequence>
<feature type="domain" description="Integrase catalytic" evidence="7">
    <location>
        <begin position="1012"/>
        <end position="1183"/>
    </location>
</feature>
<dbReference type="InterPro" id="IPR013103">
    <property type="entry name" value="RVT_2"/>
</dbReference>
<feature type="coiled-coil region" evidence="4">
    <location>
        <begin position="334"/>
        <end position="410"/>
    </location>
</feature>
<dbReference type="PANTHER" id="PTHR42648:SF18">
    <property type="entry name" value="RETROTRANSPOSON, UNCLASSIFIED-LIKE PROTEIN"/>
    <property type="match status" value="1"/>
</dbReference>
<dbReference type="InterPro" id="IPR043502">
    <property type="entry name" value="DNA/RNA_pol_sf"/>
</dbReference>
<dbReference type="SMART" id="SM00343">
    <property type="entry name" value="ZnF_C2HC"/>
    <property type="match status" value="1"/>
</dbReference>
<keyword evidence="2" id="KW-0378">Hydrolase</keyword>
<evidence type="ECO:0000256" key="4">
    <source>
        <dbReference type="SAM" id="Coils"/>
    </source>
</evidence>
<dbReference type="InterPro" id="IPR001584">
    <property type="entry name" value="Integrase_cat-core"/>
</dbReference>
<dbReference type="PANTHER" id="PTHR42648">
    <property type="entry name" value="TRANSPOSASE, PUTATIVE-RELATED"/>
    <property type="match status" value="1"/>
</dbReference>
<dbReference type="PROSITE" id="PS50994">
    <property type="entry name" value="INTEGRASE"/>
    <property type="match status" value="1"/>
</dbReference>
<keyword evidence="4" id="KW-0175">Coiled coil</keyword>
<dbReference type="InterPro" id="IPR036875">
    <property type="entry name" value="Znf_CCHC_sf"/>
</dbReference>
<feature type="coiled-coil region" evidence="4">
    <location>
        <begin position="587"/>
        <end position="638"/>
    </location>
</feature>
<keyword evidence="9" id="KW-1185">Reference proteome</keyword>
<evidence type="ECO:0000313" key="9">
    <source>
        <dbReference type="Proteomes" id="UP001151760"/>
    </source>
</evidence>
<feature type="region of interest" description="Disordered" evidence="5">
    <location>
        <begin position="196"/>
        <end position="218"/>
    </location>
</feature>
<dbReference type="SUPFAM" id="SSF57756">
    <property type="entry name" value="Retrovirus zinc finger-like domains"/>
    <property type="match status" value="1"/>
</dbReference>
<comment type="caution">
    <text evidence="8">The sequence shown here is derived from an EMBL/GenBank/DDBJ whole genome shotgun (WGS) entry which is preliminary data.</text>
</comment>
<protein>
    <submittedName>
        <fullName evidence="8">Retrovirus-related pol polyprotein from transposon TNT 1-94</fullName>
    </submittedName>
</protein>
<feature type="coiled-coil region" evidence="4">
    <location>
        <begin position="456"/>
        <end position="483"/>
    </location>
</feature>
<dbReference type="Pfam" id="PF00098">
    <property type="entry name" value="zf-CCHC"/>
    <property type="match status" value="1"/>
</dbReference>
<keyword evidence="1" id="KW-0479">Metal-binding</keyword>
<dbReference type="Pfam" id="PF13976">
    <property type="entry name" value="gag_pre-integrs"/>
    <property type="match status" value="1"/>
</dbReference>
<dbReference type="SUPFAM" id="SSF56672">
    <property type="entry name" value="DNA/RNA polymerases"/>
    <property type="match status" value="1"/>
</dbReference>
<keyword evidence="3" id="KW-0863">Zinc-finger</keyword>